<organism evidence="4 5">
    <name type="scientific">Methanobrevibacter gottschalkii DSM 11977</name>
    <dbReference type="NCBI Taxonomy" id="1122229"/>
    <lineage>
        <taxon>Archaea</taxon>
        <taxon>Methanobacteriati</taxon>
        <taxon>Methanobacteriota</taxon>
        <taxon>Methanomada group</taxon>
        <taxon>Methanobacteria</taxon>
        <taxon>Methanobacteriales</taxon>
        <taxon>Methanobacteriaceae</taxon>
        <taxon>Methanobrevibacter</taxon>
    </lineage>
</organism>
<reference evidence="4 5" key="1">
    <citation type="submission" date="2018-11" db="EMBL/GenBank/DDBJ databases">
        <title>Genomic Encyclopedia of Type Strains, Phase IV (KMG-IV): sequencing the most valuable type-strain genomes for metagenomic binning, comparative biology and taxonomic classification.</title>
        <authorList>
            <person name="Goeker M."/>
        </authorList>
    </citation>
    <scope>NUCLEOTIDE SEQUENCE [LARGE SCALE GENOMIC DNA]</scope>
    <source>
        <strain evidence="4 5">DSM 11977</strain>
    </source>
</reference>
<feature type="compositionally biased region" description="Polar residues" evidence="1">
    <location>
        <begin position="1793"/>
        <end position="1807"/>
    </location>
</feature>
<dbReference type="GO" id="GO:0016829">
    <property type="term" value="F:lyase activity"/>
    <property type="evidence" value="ECO:0007669"/>
    <property type="project" value="UniProtKB-KW"/>
</dbReference>
<dbReference type="InterPro" id="IPR006626">
    <property type="entry name" value="PbH1"/>
</dbReference>
<keyword evidence="5" id="KW-1185">Reference proteome</keyword>
<proteinExistence type="predicted"/>
<dbReference type="RefSeq" id="WP_069574199.1">
    <property type="nucleotide sequence ID" value="NZ_RKRG01000001.1"/>
</dbReference>
<evidence type="ECO:0000256" key="2">
    <source>
        <dbReference type="SAM" id="Phobius"/>
    </source>
</evidence>
<dbReference type="InterPro" id="IPR007742">
    <property type="entry name" value="NosD_dom"/>
</dbReference>
<dbReference type="Pfam" id="PF05048">
    <property type="entry name" value="NosD"/>
    <property type="match status" value="2"/>
</dbReference>
<feature type="transmembrane region" description="Helical" evidence="2">
    <location>
        <begin position="1874"/>
        <end position="1893"/>
    </location>
</feature>
<dbReference type="InterPro" id="IPR011050">
    <property type="entry name" value="Pectin_lyase_fold/virulence"/>
</dbReference>
<accession>A0A3N5B6U2</accession>
<protein>
    <submittedName>
        <fullName evidence="4">Parallel beta helix pectate lyase-like protein</fullName>
    </submittedName>
</protein>
<keyword evidence="4" id="KW-0456">Lyase</keyword>
<gene>
    <name evidence="4" type="ORF">EDC42_0583</name>
</gene>
<evidence type="ECO:0000313" key="5">
    <source>
        <dbReference type="Proteomes" id="UP000271783"/>
    </source>
</evidence>
<feature type="compositionally biased region" description="Low complexity" evidence="1">
    <location>
        <begin position="1741"/>
        <end position="1750"/>
    </location>
</feature>
<dbReference type="InterPro" id="IPR012334">
    <property type="entry name" value="Pectin_lyas_fold"/>
</dbReference>
<dbReference type="SUPFAM" id="SSF51126">
    <property type="entry name" value="Pectin lyase-like"/>
    <property type="match status" value="4"/>
</dbReference>
<dbReference type="EMBL" id="RKRG01000001">
    <property type="protein sequence ID" value="RPF53017.1"/>
    <property type="molecule type" value="Genomic_DNA"/>
</dbReference>
<sequence>MKNKIFIIGLIILILFISISSVCANNENSTLNTSIKINNDLNQINLGNEINLIDEAPKEVLQDESEISITPQNYNKYFNVYTGKFKSDIVSSKITTVKIGNVSKCLFAFEKPVNLMPIDSSCQITNGVIHLLPGSDGSTISGLKIINNDSVGDIKYGGILISRAHGIWLTNSSNNLIYNNTIIIGNQKGCYAMPMGYSNNNRILNNTIISGLTSCIVMGRSCYNNISNNYIEICGYELFTTSNLIFFNPWGHADYDDGVAECNGNYIANNYLKNYGTGIWAITLSLGYYSGDTQVINNTIIKGSSGISTSDMLFTQPKNILIKDNTFIDCPISILTCSNNVTIEKNKIFGSSEDNAIYIQANDAQLYNHSVTISDNYIEFENLGCAILVHSDNVTVVNNEIHLSRYGTGIGISPTDFPKASSNNCKIENNKLYLSGDMGIRILGHNTTICNNYISTKDKGIVISSSGYKIYNNTIIANIILSDDVPIYIEGHVVNSTVMYNEIETNNSEGIHFNPSGDLSDYFGKVSENTINGIIENTETIIVNDTNFYDYFDLSGYLNYEFKPNSKKIIFFTFLTNKNIYFTDKIFLSSNKMYNLLHNVSIKFFENASGSLIQDLNFYNIGNNSIILDGVNDVSINNNDFTILSNKGKNISTISVIGGENCIISNNNIFMNSKSNFTTAISISNPNGAIIKKLSKNFKIFNNNILIKTNGIARGIYADSLVETNILENKINIISDSSAYGISIENTNEIVYNITIDNNLVVINSKEMSYLIKLQMIGTSDIINNYLVGSSNGICGIGAYNSLNLNINRNEISISGKKPINFPVFDELGRNNVAIYLKSTVINGFSRNIFDIENSTILIKDSSSIIKNFNVNSYVIADYNHDFYFDSQNKLKSNIINDNSIILFKNFTFKKITNINIPVIIKPYKNLNNFTATLILSENANKSSIYGFNFINANINLNGVDNVNIFNNSFKCSEITDNNGLNNIIFNNSFEFKLNNADGIIFNGCAGGIFTNNYILIDSKKSNFILIRKANGTKVNNNYINATGDSLVLIKSDSSENTQILKNIINVTSTGDFNVYNAFKTHFDNISNNEIKCRGTSNSAVIYYDSSSSCNKIEFNEIISSSSNGREYAVVFDTKHALSNTIANNYLITSNGYRRGNDAVYAIFELVCNNTPVTIYVSINSTEDGNGSFTNPYLTIHQALENSLSGAIIYILPGYYKESNLIVNKNITLTAINNDGAVYIDALNNQLFTITEKGSLTINALKIFNGFSVEGGSLFFNFGSLIINNSVIYNSSSYYDNSNPTFKFTNIQTPTLSYSYDCENLGLGGAILNYGNLLINSSTLFDNFAHKGGLLADFGKSTIKNSLIFNNTAVHGGAIFTDSSHEFNIENSSFLENLAIQTLDYCYIQRKSLDSGGYEYRSLCDMRPGYGGAIFSNSSLIISNCLFERNIAKSGGAIGHYSKIELNSNRQGPNYYAVNQNVYSQFRYVPKLKIENSIFRYNEAKDTSCGNLSMISDRMYNYYYSINYNGGAIFGSLSQLTIFNSLFEHNVANTVGGALCVQCENSVIESCKFYNNTAGEYGGAIEAFGTYRIFNTEILNNNAKNGGAIKYTSYNSYGHLQEMMSLFNVTVTGNKALSSGGAFITQVANFAITNSNIYDNSAPYGNTFYGKYGYDSSSNIDARNNWWGSVDGPDDSVWNSANSKFKNWLNEKVNWHVPHVSGGSSNNDESGIGNQNNGVNSYIPSSVSTGSGVHTGSTLTNNVKSSGASSKGFSFTGNWPSGTANGFNNGGSGEGNAVNSKDNSGNSRTSIAGNVKNLNSVSKINSSNVNNLFSVGMDANAADSSASSASSSQGGADESFSNAYEIINEVKKENNQKFSIFNILLIIAWIFFVVGFYRKYNDNEKEI</sequence>
<evidence type="ECO:0000313" key="4">
    <source>
        <dbReference type="EMBL" id="RPF53017.1"/>
    </source>
</evidence>
<dbReference type="Proteomes" id="UP000271783">
    <property type="component" value="Unassembled WGS sequence"/>
</dbReference>
<keyword evidence="2" id="KW-0812">Transmembrane</keyword>
<dbReference type="Gene3D" id="2.160.20.10">
    <property type="entry name" value="Single-stranded right-handed beta-helix, Pectin lyase-like"/>
    <property type="match status" value="3"/>
</dbReference>
<name>A0A3N5B6U2_9EURY</name>
<feature type="region of interest" description="Disordered" evidence="1">
    <location>
        <begin position="1780"/>
        <end position="1807"/>
    </location>
</feature>
<feature type="domain" description="Periplasmic copper-binding protein NosD beta helix" evidence="3">
    <location>
        <begin position="357"/>
        <end position="544"/>
    </location>
</feature>
<feature type="compositionally biased region" description="Polar residues" evidence="1">
    <location>
        <begin position="1718"/>
        <end position="1740"/>
    </location>
</feature>
<keyword evidence="2" id="KW-1133">Transmembrane helix</keyword>
<dbReference type="SMART" id="SM00710">
    <property type="entry name" value="PbH1"/>
    <property type="match status" value="20"/>
</dbReference>
<feature type="region of interest" description="Disordered" evidence="1">
    <location>
        <begin position="1715"/>
        <end position="1750"/>
    </location>
</feature>
<evidence type="ECO:0000259" key="3">
    <source>
        <dbReference type="Pfam" id="PF05048"/>
    </source>
</evidence>
<keyword evidence="2" id="KW-0472">Membrane</keyword>
<evidence type="ECO:0000256" key="1">
    <source>
        <dbReference type="SAM" id="MobiDB-lite"/>
    </source>
</evidence>
<feature type="domain" description="Periplasmic copper-binding protein NosD beta helix" evidence="3">
    <location>
        <begin position="163"/>
        <end position="275"/>
    </location>
</feature>
<comment type="caution">
    <text evidence="4">The sequence shown here is derived from an EMBL/GenBank/DDBJ whole genome shotgun (WGS) entry which is preliminary data.</text>
</comment>